<feature type="compositionally biased region" description="Acidic residues" evidence="1">
    <location>
        <begin position="27"/>
        <end position="40"/>
    </location>
</feature>
<dbReference type="Proteomes" id="UP001596250">
    <property type="component" value="Unassembled WGS sequence"/>
</dbReference>
<organism evidence="3 4">
    <name type="scientific">Marinicrinis lubricantis</name>
    <dbReference type="NCBI Taxonomy" id="2086470"/>
    <lineage>
        <taxon>Bacteria</taxon>
        <taxon>Bacillati</taxon>
        <taxon>Bacillota</taxon>
        <taxon>Bacilli</taxon>
        <taxon>Bacillales</taxon>
        <taxon>Paenibacillaceae</taxon>
    </lineage>
</organism>
<feature type="signal peptide" evidence="2">
    <location>
        <begin position="1"/>
        <end position="21"/>
    </location>
</feature>
<dbReference type="PROSITE" id="PS51257">
    <property type="entry name" value="PROKAR_LIPOPROTEIN"/>
    <property type="match status" value="1"/>
</dbReference>
<accession>A0ABW1IN96</accession>
<comment type="caution">
    <text evidence="3">The sequence shown here is derived from an EMBL/GenBank/DDBJ whole genome shotgun (WGS) entry which is preliminary data.</text>
</comment>
<name>A0ABW1IN96_9BACL</name>
<dbReference type="RefSeq" id="WP_379893854.1">
    <property type="nucleotide sequence ID" value="NZ_JBHSQV010000112.1"/>
</dbReference>
<keyword evidence="2" id="KW-0732">Signal</keyword>
<protein>
    <submittedName>
        <fullName evidence="3">Uncharacterized protein</fullName>
    </submittedName>
</protein>
<dbReference type="EMBL" id="JBHSQV010000112">
    <property type="protein sequence ID" value="MFC5986526.1"/>
    <property type="molecule type" value="Genomic_DNA"/>
</dbReference>
<reference evidence="4" key="1">
    <citation type="journal article" date="2019" name="Int. J. Syst. Evol. Microbiol.">
        <title>The Global Catalogue of Microorganisms (GCM) 10K type strain sequencing project: providing services to taxonomists for standard genome sequencing and annotation.</title>
        <authorList>
            <consortium name="The Broad Institute Genomics Platform"/>
            <consortium name="The Broad Institute Genome Sequencing Center for Infectious Disease"/>
            <person name="Wu L."/>
            <person name="Ma J."/>
        </authorList>
    </citation>
    <scope>NUCLEOTIDE SEQUENCE [LARGE SCALE GENOMIC DNA]</scope>
    <source>
        <strain evidence="4">CCM 8749</strain>
    </source>
</reference>
<keyword evidence="4" id="KW-1185">Reference proteome</keyword>
<evidence type="ECO:0000256" key="1">
    <source>
        <dbReference type="SAM" id="MobiDB-lite"/>
    </source>
</evidence>
<proteinExistence type="predicted"/>
<evidence type="ECO:0000256" key="2">
    <source>
        <dbReference type="SAM" id="SignalP"/>
    </source>
</evidence>
<evidence type="ECO:0000313" key="3">
    <source>
        <dbReference type="EMBL" id="MFC5986526.1"/>
    </source>
</evidence>
<feature type="chain" id="PRO_5046085953" evidence="2">
    <location>
        <begin position="22"/>
        <end position="89"/>
    </location>
</feature>
<feature type="region of interest" description="Disordered" evidence="1">
    <location>
        <begin position="23"/>
        <end position="89"/>
    </location>
</feature>
<feature type="compositionally biased region" description="Acidic residues" evidence="1">
    <location>
        <begin position="50"/>
        <end position="89"/>
    </location>
</feature>
<evidence type="ECO:0000313" key="4">
    <source>
        <dbReference type="Proteomes" id="UP001596250"/>
    </source>
</evidence>
<sequence>MNKKWLKIVTVIFLSAVILMGCNNTEDPVEDPADVTDPDNIDNVGPNIEDPVEDPADAVDPDPIDDVDPNTEDPVEDPADADDPDPIDE</sequence>
<gene>
    <name evidence="3" type="ORF">ACFPXP_08810</name>
</gene>